<reference evidence="9 10" key="1">
    <citation type="journal article" date="2011" name="Proc. Natl. Acad. Sci. U.S.A.">
        <title>Genome and transcriptome analyses of the mountain pine beetle-fungal symbiont Grosmannia clavigera, a lodgepole pine pathogen.</title>
        <authorList>
            <person name="DiGuistini S."/>
            <person name="Wang Y."/>
            <person name="Liao N.Y."/>
            <person name="Taylor G."/>
            <person name="Tanguay P."/>
            <person name="Feau N."/>
            <person name="Henrissat B."/>
            <person name="Chan S.K."/>
            <person name="Hesse-Orce U."/>
            <person name="Alamouti S.M."/>
            <person name="Tsui C.K.M."/>
            <person name="Docking R.T."/>
            <person name="Levasseur A."/>
            <person name="Haridas S."/>
            <person name="Robertson G."/>
            <person name="Birol I."/>
            <person name="Holt R.A."/>
            <person name="Marra M.A."/>
            <person name="Hamelin R.C."/>
            <person name="Hirst M."/>
            <person name="Jones S.J.M."/>
            <person name="Bohlmann J."/>
            <person name="Breuil C."/>
        </authorList>
    </citation>
    <scope>NUCLEOTIDE SEQUENCE [LARGE SCALE GENOMIC DNA]</scope>
    <source>
        <strain evidence="10">kw1407 / UAMH 11150</strain>
    </source>
</reference>
<dbReference type="Proteomes" id="UP000007796">
    <property type="component" value="Unassembled WGS sequence"/>
</dbReference>
<feature type="region of interest" description="Disordered" evidence="7">
    <location>
        <begin position="251"/>
        <end position="286"/>
    </location>
</feature>
<evidence type="ECO:0000256" key="2">
    <source>
        <dbReference type="ARBA" id="ARBA00022664"/>
    </source>
</evidence>
<comment type="subcellular location">
    <subcellularLocation>
        <location evidence="1">Nucleus</location>
    </subcellularLocation>
</comment>
<dbReference type="eggNOG" id="ENOG502S58E">
    <property type="taxonomic scope" value="Eukaryota"/>
</dbReference>
<dbReference type="InterPro" id="IPR012677">
    <property type="entry name" value="Nucleotide-bd_a/b_plait_sf"/>
</dbReference>
<name>F0XET5_GROCL</name>
<evidence type="ECO:0000256" key="6">
    <source>
        <dbReference type="PROSITE-ProRule" id="PRU00176"/>
    </source>
</evidence>
<keyword evidence="2" id="KW-0507">mRNA processing</keyword>
<evidence type="ECO:0000256" key="7">
    <source>
        <dbReference type="SAM" id="MobiDB-lite"/>
    </source>
</evidence>
<dbReference type="HOGENOM" id="CLU_050545_0_0_1"/>
<dbReference type="GO" id="GO:0005737">
    <property type="term" value="C:cytoplasm"/>
    <property type="evidence" value="ECO:0007669"/>
    <property type="project" value="TreeGrafter"/>
</dbReference>
<evidence type="ECO:0000313" key="10">
    <source>
        <dbReference type="Proteomes" id="UP000007796"/>
    </source>
</evidence>
<dbReference type="GO" id="GO:0005634">
    <property type="term" value="C:nucleus"/>
    <property type="evidence" value="ECO:0007669"/>
    <property type="project" value="UniProtKB-SubCell"/>
</dbReference>
<dbReference type="STRING" id="655863.F0XET5"/>
<dbReference type="InterPro" id="IPR050374">
    <property type="entry name" value="RRT5_SRSF_SR"/>
</dbReference>
<proteinExistence type="predicted"/>
<dbReference type="CDD" id="cd00590">
    <property type="entry name" value="RRM_SF"/>
    <property type="match status" value="2"/>
</dbReference>
<dbReference type="PANTHER" id="PTHR23003:SF62">
    <property type="entry name" value="SERINE_ARGININE (SR)-TYPE SHUTTLING MRNA BINDING PROTEIN NPL3"/>
    <property type="match status" value="1"/>
</dbReference>
<dbReference type="AlphaFoldDB" id="F0XET5"/>
<feature type="domain" description="RRM" evidence="8">
    <location>
        <begin position="169"/>
        <end position="255"/>
    </location>
</feature>
<keyword evidence="3" id="KW-0677">Repeat</keyword>
<dbReference type="Gene3D" id="3.30.70.330">
    <property type="match status" value="2"/>
</dbReference>
<dbReference type="GeneID" id="25974325"/>
<evidence type="ECO:0000256" key="5">
    <source>
        <dbReference type="ARBA" id="ARBA00023242"/>
    </source>
</evidence>
<evidence type="ECO:0000256" key="3">
    <source>
        <dbReference type="ARBA" id="ARBA00022737"/>
    </source>
</evidence>
<sequence length="306" mass="34638">MESANRREDQPDALAEGRRIYLGNLLYYVKPQEIEEALTEHGFGDYTQIHLSVDPVSGRNPGYCFVDFEERATAENAIASLSATIRGRPLKVGPCRPKEERRTGRWGRDGERDRDRNGDGAERQTAFQRWGNWKRSDAEPSDRPQPPKDHGPYAALDHFENVFERQQSNRLYIGGLGKMVDQEQNNDEIRTLLAGYEPTAVGKRVTAHPTPTPKPGNHNYCFVDFATPGEAEQVINALNGKPYNGDRLRVSHARGSPEGWKQKGPELRYVPRVTTTDDPSFSKLRRKDYGVATGRALESSSWRRQD</sequence>
<dbReference type="InParanoid" id="F0XET5"/>
<evidence type="ECO:0000256" key="1">
    <source>
        <dbReference type="ARBA" id="ARBA00004123"/>
    </source>
</evidence>
<dbReference type="GO" id="GO:0006397">
    <property type="term" value="P:mRNA processing"/>
    <property type="evidence" value="ECO:0007669"/>
    <property type="project" value="UniProtKB-KW"/>
</dbReference>
<evidence type="ECO:0000259" key="8">
    <source>
        <dbReference type="PROSITE" id="PS50102"/>
    </source>
</evidence>
<feature type="region of interest" description="Disordered" evidence="7">
    <location>
        <begin position="88"/>
        <end position="154"/>
    </location>
</feature>
<dbReference type="InterPro" id="IPR035979">
    <property type="entry name" value="RBD_domain_sf"/>
</dbReference>
<feature type="compositionally biased region" description="Basic and acidic residues" evidence="7">
    <location>
        <begin position="134"/>
        <end position="154"/>
    </location>
</feature>
<dbReference type="GO" id="GO:0003729">
    <property type="term" value="F:mRNA binding"/>
    <property type="evidence" value="ECO:0007669"/>
    <property type="project" value="TreeGrafter"/>
</dbReference>
<dbReference type="PROSITE" id="PS50102">
    <property type="entry name" value="RRM"/>
    <property type="match status" value="2"/>
</dbReference>
<gene>
    <name evidence="9" type="ORF">CMQ_1446</name>
</gene>
<keyword evidence="4 6" id="KW-0694">RNA-binding</keyword>
<keyword evidence="10" id="KW-1185">Reference proteome</keyword>
<dbReference type="SUPFAM" id="SSF54928">
    <property type="entry name" value="RNA-binding domain, RBD"/>
    <property type="match status" value="2"/>
</dbReference>
<evidence type="ECO:0000256" key="4">
    <source>
        <dbReference type="ARBA" id="ARBA00022884"/>
    </source>
</evidence>
<accession>F0XET5</accession>
<feature type="domain" description="RRM" evidence="8">
    <location>
        <begin position="18"/>
        <end position="97"/>
    </location>
</feature>
<dbReference type="EMBL" id="GL629765">
    <property type="protein sequence ID" value="EFX04518.1"/>
    <property type="molecule type" value="Genomic_DNA"/>
</dbReference>
<dbReference type="PANTHER" id="PTHR23003">
    <property type="entry name" value="RNA RECOGNITION MOTIF RRM DOMAIN CONTAINING PROTEIN"/>
    <property type="match status" value="1"/>
</dbReference>
<dbReference type="OrthoDB" id="272703at2759"/>
<feature type="compositionally biased region" description="Basic and acidic residues" evidence="7">
    <location>
        <begin position="96"/>
        <end position="122"/>
    </location>
</feature>
<evidence type="ECO:0000313" key="9">
    <source>
        <dbReference type="EMBL" id="EFX04518.1"/>
    </source>
</evidence>
<protein>
    <submittedName>
        <fullName evidence="9">Nucleic acid-binding protein</fullName>
    </submittedName>
</protein>
<organism evidence="10">
    <name type="scientific">Grosmannia clavigera (strain kw1407 / UAMH 11150)</name>
    <name type="common">Blue stain fungus</name>
    <name type="synonym">Graphiocladiella clavigera</name>
    <dbReference type="NCBI Taxonomy" id="655863"/>
    <lineage>
        <taxon>Eukaryota</taxon>
        <taxon>Fungi</taxon>
        <taxon>Dikarya</taxon>
        <taxon>Ascomycota</taxon>
        <taxon>Pezizomycotina</taxon>
        <taxon>Sordariomycetes</taxon>
        <taxon>Sordariomycetidae</taxon>
        <taxon>Ophiostomatales</taxon>
        <taxon>Ophiostomataceae</taxon>
        <taxon>Leptographium</taxon>
    </lineage>
</organism>
<dbReference type="RefSeq" id="XP_014174000.1">
    <property type="nucleotide sequence ID" value="XM_014318525.1"/>
</dbReference>
<dbReference type="Pfam" id="PF00076">
    <property type="entry name" value="RRM_1"/>
    <property type="match status" value="2"/>
</dbReference>
<dbReference type="InterPro" id="IPR000504">
    <property type="entry name" value="RRM_dom"/>
</dbReference>
<keyword evidence="5" id="KW-0539">Nucleus</keyword>
<dbReference type="SMART" id="SM00360">
    <property type="entry name" value="RRM"/>
    <property type="match status" value="2"/>
</dbReference>